<accession>A0A939MKX4</accession>
<keyword evidence="10" id="KW-1185">Reference proteome</keyword>
<evidence type="ECO:0000313" key="10">
    <source>
        <dbReference type="Proteomes" id="UP000664382"/>
    </source>
</evidence>
<feature type="transmembrane region" description="Helical" evidence="8">
    <location>
        <begin position="99"/>
        <end position="122"/>
    </location>
</feature>
<gene>
    <name evidence="9" type="ORF">J4H92_11010</name>
</gene>
<keyword evidence="5 8" id="KW-0812">Transmembrane</keyword>
<evidence type="ECO:0000256" key="7">
    <source>
        <dbReference type="ARBA" id="ARBA00023136"/>
    </source>
</evidence>
<dbReference type="EMBL" id="JAGDYM010000013">
    <property type="protein sequence ID" value="MBO1902476.1"/>
    <property type="molecule type" value="Genomic_DNA"/>
</dbReference>
<proteinExistence type="inferred from homology"/>
<evidence type="ECO:0000256" key="4">
    <source>
        <dbReference type="ARBA" id="ARBA00022475"/>
    </source>
</evidence>
<comment type="similarity">
    <text evidence="2">Belongs to the arsenical resistance-3 (ACR3) (TC 2.A.59) family.</text>
</comment>
<dbReference type="InterPro" id="IPR038770">
    <property type="entry name" value="Na+/solute_symporter_sf"/>
</dbReference>
<name>A0A939MKX4_9MICO</name>
<evidence type="ECO:0000256" key="5">
    <source>
        <dbReference type="ARBA" id="ARBA00022692"/>
    </source>
</evidence>
<evidence type="ECO:0000256" key="3">
    <source>
        <dbReference type="ARBA" id="ARBA00022448"/>
    </source>
</evidence>
<feature type="transmembrane region" description="Helical" evidence="8">
    <location>
        <begin position="70"/>
        <end position="93"/>
    </location>
</feature>
<comment type="caution">
    <text evidence="9">The sequence shown here is derived from an EMBL/GenBank/DDBJ whole genome shotgun (WGS) entry which is preliminary data.</text>
</comment>
<evidence type="ECO:0000313" key="9">
    <source>
        <dbReference type="EMBL" id="MBO1902476.1"/>
    </source>
</evidence>
<comment type="subcellular location">
    <subcellularLocation>
        <location evidence="1">Cell membrane</location>
        <topology evidence="1">Multi-pass membrane protein</topology>
    </subcellularLocation>
</comment>
<sequence>MRRIVQGWDAHQIPFYLVAIAAGAGVGLAFPGVAPVLEHSIEPVLMLLLFATFLGVPLTEVGRAFRDIRFLGTVLVANFVLVPLAAWGLSRFVADDQGLLLGVLLVLLTPCIDYVIVFTGLAGGARASLLAAAPLLMLAQILLLPAYLFLFAGPDVLAVIDIAPFAEAFLLLIVIPLATAALVQILARRHRTGRVIETVMAGVMVPLMMATLAVVIGSQIAAVGSQITALLRVLPLYAVFVMIAVTIGKLAGRVARLDVRSTRAVMFSAATRNSLVVLPLALALPPSLAIAPLAVVTQTLVELVAMVILVRAVPAISPTT</sequence>
<dbReference type="Pfam" id="PF01758">
    <property type="entry name" value="SBF"/>
    <property type="match status" value="1"/>
</dbReference>
<dbReference type="GO" id="GO:0015297">
    <property type="term" value="F:antiporter activity"/>
    <property type="evidence" value="ECO:0007669"/>
    <property type="project" value="InterPro"/>
</dbReference>
<reference evidence="9" key="1">
    <citation type="submission" date="2021-03" db="EMBL/GenBank/DDBJ databases">
        <title>Leucobacter chromiisoli sp. nov., isolated from chromium-containing soil of chemical plant.</title>
        <authorList>
            <person name="Xu Z."/>
        </authorList>
    </citation>
    <scope>NUCLEOTIDE SEQUENCE</scope>
    <source>
        <strain evidence="9">S27</strain>
    </source>
</reference>
<dbReference type="InterPro" id="IPR002657">
    <property type="entry name" value="BilAc:Na_symport/Acr3"/>
</dbReference>
<dbReference type="PANTHER" id="PTHR43057:SF1">
    <property type="entry name" value="ARSENICAL-RESISTANCE PROTEIN 3"/>
    <property type="match status" value="1"/>
</dbReference>
<feature type="transmembrane region" description="Helical" evidence="8">
    <location>
        <begin position="129"/>
        <end position="150"/>
    </location>
</feature>
<keyword evidence="6 8" id="KW-1133">Transmembrane helix</keyword>
<evidence type="ECO:0000256" key="2">
    <source>
        <dbReference type="ARBA" id="ARBA00010110"/>
    </source>
</evidence>
<dbReference type="GO" id="GO:0015104">
    <property type="term" value="F:antimonite transmembrane transporter activity"/>
    <property type="evidence" value="ECO:0007669"/>
    <property type="project" value="TreeGrafter"/>
</dbReference>
<keyword evidence="4" id="KW-1003">Cell membrane</keyword>
<dbReference type="GO" id="GO:0015105">
    <property type="term" value="F:arsenite transmembrane transporter activity"/>
    <property type="evidence" value="ECO:0007669"/>
    <property type="project" value="TreeGrafter"/>
</dbReference>
<dbReference type="RefSeq" id="WP_208098410.1">
    <property type="nucleotide sequence ID" value="NZ_JAGDYM010000013.1"/>
</dbReference>
<feature type="transmembrane region" description="Helical" evidence="8">
    <location>
        <begin position="162"/>
        <end position="187"/>
    </location>
</feature>
<dbReference type="Gene3D" id="1.20.1530.20">
    <property type="match status" value="1"/>
</dbReference>
<feature type="transmembrane region" description="Helical" evidence="8">
    <location>
        <begin position="40"/>
        <end position="58"/>
    </location>
</feature>
<evidence type="ECO:0000256" key="6">
    <source>
        <dbReference type="ARBA" id="ARBA00022989"/>
    </source>
</evidence>
<protein>
    <submittedName>
        <fullName evidence="9">Arsenic resistance protein</fullName>
    </submittedName>
</protein>
<evidence type="ECO:0000256" key="8">
    <source>
        <dbReference type="SAM" id="Phobius"/>
    </source>
</evidence>
<organism evidence="9 10">
    <name type="scientific">Leucobacter weissii</name>
    <dbReference type="NCBI Taxonomy" id="1983706"/>
    <lineage>
        <taxon>Bacteria</taxon>
        <taxon>Bacillati</taxon>
        <taxon>Actinomycetota</taxon>
        <taxon>Actinomycetes</taxon>
        <taxon>Micrococcales</taxon>
        <taxon>Microbacteriaceae</taxon>
        <taxon>Leucobacter</taxon>
    </lineage>
</organism>
<dbReference type="AlphaFoldDB" id="A0A939MKX4"/>
<feature type="transmembrane region" description="Helical" evidence="8">
    <location>
        <begin position="234"/>
        <end position="252"/>
    </location>
</feature>
<dbReference type="InterPro" id="IPR004706">
    <property type="entry name" value="Arsenical-R_Acr3"/>
</dbReference>
<keyword evidence="3" id="KW-0813">Transport</keyword>
<dbReference type="Proteomes" id="UP000664382">
    <property type="component" value="Unassembled WGS sequence"/>
</dbReference>
<feature type="transmembrane region" description="Helical" evidence="8">
    <location>
        <begin position="12"/>
        <end position="34"/>
    </location>
</feature>
<evidence type="ECO:0000256" key="1">
    <source>
        <dbReference type="ARBA" id="ARBA00004651"/>
    </source>
</evidence>
<dbReference type="PANTHER" id="PTHR43057">
    <property type="entry name" value="ARSENITE EFFLUX TRANSPORTER"/>
    <property type="match status" value="1"/>
</dbReference>
<keyword evidence="7 8" id="KW-0472">Membrane</keyword>
<dbReference type="GO" id="GO:0005886">
    <property type="term" value="C:plasma membrane"/>
    <property type="evidence" value="ECO:0007669"/>
    <property type="project" value="UniProtKB-SubCell"/>
</dbReference>
<feature type="transmembrane region" description="Helical" evidence="8">
    <location>
        <begin position="199"/>
        <end position="222"/>
    </location>
</feature>